<dbReference type="Proteomes" id="UP001055072">
    <property type="component" value="Unassembled WGS sequence"/>
</dbReference>
<evidence type="ECO:0000313" key="1">
    <source>
        <dbReference type="EMBL" id="KAI0087873.1"/>
    </source>
</evidence>
<keyword evidence="2" id="KW-1185">Reference proteome</keyword>
<accession>A0ACB8U0P9</accession>
<name>A0ACB8U0P9_9APHY</name>
<organism evidence="1 2">
    <name type="scientific">Irpex rosettiformis</name>
    <dbReference type="NCBI Taxonomy" id="378272"/>
    <lineage>
        <taxon>Eukaryota</taxon>
        <taxon>Fungi</taxon>
        <taxon>Dikarya</taxon>
        <taxon>Basidiomycota</taxon>
        <taxon>Agaricomycotina</taxon>
        <taxon>Agaricomycetes</taxon>
        <taxon>Polyporales</taxon>
        <taxon>Irpicaceae</taxon>
        <taxon>Irpex</taxon>
    </lineage>
</organism>
<proteinExistence type="predicted"/>
<sequence>MDSVDILANRDHSRQNGTDPSQRLSAQRPSSPSATQDMAGYTLMVAGRRTGKTSFLRLLLDTTLVSPSATHDQLQSVAKFVQGCSGFTSHIRTVSVNVELAAADNDPLHPLTLTLIDTPALDYNDDAAAQRTVNEILRHVDARFSESVDDERKAFPGDHHVHLCIYFLDPDDIVPPSVSVPPAPLVSRTRNNSLSKSELEPVILEPPVTTNPLLCRPTLPQADIATIRRLSSRVNVLPVVARADLLSNDRLSAVKLAVRRDLAAAGIGFGIFDTEIFGQYCPEVPDVVVPKLSPEQGSSFNSHANGTGSAAGSPPSTPLSPSLLRLPFALISPDIYSHSDGINRSQLARHELVHQYAPSNHSGQLRSCSKIIPGKWVRSYRWGSLDCMDANHCDFVHLREAIFFHMKTLQKYTREYLLEKFKADYQLQAPALSPSTSRSQRSPTITRLPPLPHGSRPILAIDTAPTQLTTRHPSVSVSRGLTNGENALPPMASLPELSPNTATSAIGSQRLRTKKITVACNFCRCEFGFILEIPRKLKCDGGKPACSQCFKRNNPCDYTVNHKRRGGKRRKSNEAGSESEVDSGERSGDMEPSLSPEVSSQPHSRRNSNAVDLLGQESNVLPPLNGSASLDRPPVLPSISQAADRTYMHELPPIATLPVTPAKQDVNSTLPPLRPPPIEMETPQASAARRRTSSAASTKPRQNGYGSKIVACNFCRARKTRCDGEHPSCGSCAKRNLPCNYVNDVGNGNPKGRPKQPQIPPPPPSTSVSAGPSARSSPTGQSQPQQLMSSPSLQLPPGVGGYPRHMHSNGELKRELDVEHVQPSKKMRVTDDLSHRSLAVPPVN</sequence>
<dbReference type="EMBL" id="MU274916">
    <property type="protein sequence ID" value="KAI0087873.1"/>
    <property type="molecule type" value="Genomic_DNA"/>
</dbReference>
<protein>
    <submittedName>
        <fullName evidence="1">Uncharacterized protein</fullName>
    </submittedName>
</protein>
<evidence type="ECO:0000313" key="2">
    <source>
        <dbReference type="Proteomes" id="UP001055072"/>
    </source>
</evidence>
<gene>
    <name evidence="1" type="ORF">BDY19DRAFT_1072981</name>
</gene>
<comment type="caution">
    <text evidence="1">The sequence shown here is derived from an EMBL/GenBank/DDBJ whole genome shotgun (WGS) entry which is preliminary data.</text>
</comment>
<reference evidence="1" key="1">
    <citation type="journal article" date="2021" name="Environ. Microbiol.">
        <title>Gene family expansions and transcriptome signatures uncover fungal adaptations to wood decay.</title>
        <authorList>
            <person name="Hage H."/>
            <person name="Miyauchi S."/>
            <person name="Viragh M."/>
            <person name="Drula E."/>
            <person name="Min B."/>
            <person name="Chaduli D."/>
            <person name="Navarro D."/>
            <person name="Favel A."/>
            <person name="Norest M."/>
            <person name="Lesage-Meessen L."/>
            <person name="Balint B."/>
            <person name="Merenyi Z."/>
            <person name="de Eugenio L."/>
            <person name="Morin E."/>
            <person name="Martinez A.T."/>
            <person name="Baldrian P."/>
            <person name="Stursova M."/>
            <person name="Martinez M.J."/>
            <person name="Novotny C."/>
            <person name="Magnuson J.K."/>
            <person name="Spatafora J.W."/>
            <person name="Maurice S."/>
            <person name="Pangilinan J."/>
            <person name="Andreopoulos W."/>
            <person name="LaButti K."/>
            <person name="Hundley H."/>
            <person name="Na H."/>
            <person name="Kuo A."/>
            <person name="Barry K."/>
            <person name="Lipzen A."/>
            <person name="Henrissat B."/>
            <person name="Riley R."/>
            <person name="Ahrendt S."/>
            <person name="Nagy L.G."/>
            <person name="Grigoriev I.V."/>
            <person name="Martin F."/>
            <person name="Rosso M.N."/>
        </authorList>
    </citation>
    <scope>NUCLEOTIDE SEQUENCE</scope>
    <source>
        <strain evidence="1">CBS 384.51</strain>
    </source>
</reference>